<sequence length="182" mass="20057">MVFTELLKSVLKASDEADVALEAESNRAKALIQSFSRYGAEDERLEVGSAVKNIQTCLVPLETKVPDETVIPNGDRILIVSKGQLRIQISSELLIQASPVFDAMLNLKFLECNKLHKGNDFPVEIKLPEDDGLATAQALKTLHRSDPEMPLLAPDQIQKVSIIVDKYDMSACFAMASIVWMG</sequence>
<dbReference type="Proteomes" id="UP000572754">
    <property type="component" value="Unassembled WGS sequence"/>
</dbReference>
<dbReference type="Gene3D" id="3.30.710.10">
    <property type="entry name" value="Potassium Channel Kv1.1, Chain A"/>
    <property type="match status" value="1"/>
</dbReference>
<dbReference type="EMBL" id="JAAQPE010000242">
    <property type="protein sequence ID" value="KAF5675484.1"/>
    <property type="molecule type" value="Genomic_DNA"/>
</dbReference>
<reference evidence="2" key="1">
    <citation type="journal article" date="2020" name="BMC Genomics">
        <title>Correction to: Identification and distribution of gene clusters required for synthesis of sphingolipid metabolism inhibitors in diverse species of the filamentous fungus Fusarium.</title>
        <authorList>
            <person name="Kim H.S."/>
            <person name="Lohmar J.M."/>
            <person name="Busman M."/>
            <person name="Brown D.W."/>
            <person name="Naumann T.A."/>
            <person name="Divon H.H."/>
            <person name="Lysoe E."/>
            <person name="Uhlig S."/>
            <person name="Proctor R.H."/>
        </authorList>
    </citation>
    <scope>NUCLEOTIDE SEQUENCE [LARGE SCALE GENOMIC DNA]</scope>
    <source>
        <strain evidence="2">NRRL 25331</strain>
    </source>
</reference>
<dbReference type="AlphaFoldDB" id="A0A8H5WZA4"/>
<evidence type="ECO:0000313" key="2">
    <source>
        <dbReference type="Proteomes" id="UP000572754"/>
    </source>
</evidence>
<reference evidence="1 2" key="2">
    <citation type="submission" date="2020-05" db="EMBL/GenBank/DDBJ databases">
        <title>Identification and distribution of gene clusters putatively required for synthesis of sphingolipid metabolism inhibitors in phylogenetically diverse species of the filamentous fungus Fusarium.</title>
        <authorList>
            <person name="Kim H.-S."/>
            <person name="Busman M."/>
            <person name="Brown D.W."/>
            <person name="Divon H."/>
            <person name="Uhlig S."/>
            <person name="Proctor R.H."/>
        </authorList>
    </citation>
    <scope>NUCLEOTIDE SEQUENCE [LARGE SCALE GENOMIC DNA]</scope>
    <source>
        <strain evidence="1 2">NRRL 25331</strain>
    </source>
</reference>
<dbReference type="InterPro" id="IPR011333">
    <property type="entry name" value="SKP1/BTB/POZ_sf"/>
</dbReference>
<keyword evidence="2" id="KW-1185">Reference proteome</keyword>
<evidence type="ECO:0000313" key="1">
    <source>
        <dbReference type="EMBL" id="KAF5675484.1"/>
    </source>
</evidence>
<organism evidence="1 2">
    <name type="scientific">Fusarium circinatum</name>
    <name type="common">Pitch canker fungus</name>
    <name type="synonym">Gibberella circinata</name>
    <dbReference type="NCBI Taxonomy" id="48490"/>
    <lineage>
        <taxon>Eukaryota</taxon>
        <taxon>Fungi</taxon>
        <taxon>Dikarya</taxon>
        <taxon>Ascomycota</taxon>
        <taxon>Pezizomycotina</taxon>
        <taxon>Sordariomycetes</taxon>
        <taxon>Hypocreomycetidae</taxon>
        <taxon>Hypocreales</taxon>
        <taxon>Nectriaceae</taxon>
        <taxon>Fusarium</taxon>
        <taxon>Fusarium fujikuroi species complex</taxon>
    </lineage>
</organism>
<proteinExistence type="predicted"/>
<accession>A0A8H5WZA4</accession>
<gene>
    <name evidence="1" type="ORF">FCIRC_7468</name>
</gene>
<comment type="caution">
    <text evidence="1">The sequence shown here is derived from an EMBL/GenBank/DDBJ whole genome shotgun (WGS) entry which is preliminary data.</text>
</comment>
<protein>
    <recommendedName>
        <fullName evidence="3">BTB domain-containing protein</fullName>
    </recommendedName>
</protein>
<name>A0A8H5WZA4_FUSCI</name>
<evidence type="ECO:0008006" key="3">
    <source>
        <dbReference type="Google" id="ProtNLM"/>
    </source>
</evidence>